<gene>
    <name evidence="2" type="ORF">HERI1096_LOCUS38101</name>
</gene>
<dbReference type="AlphaFoldDB" id="A0A7S3FJB2"/>
<evidence type="ECO:0000313" key="2">
    <source>
        <dbReference type="EMBL" id="CAE0149809.1"/>
    </source>
</evidence>
<feature type="transmembrane region" description="Helical" evidence="1">
    <location>
        <begin position="266"/>
        <end position="282"/>
    </location>
</feature>
<feature type="transmembrane region" description="Helical" evidence="1">
    <location>
        <begin position="112"/>
        <end position="131"/>
    </location>
</feature>
<feature type="transmembrane region" description="Helical" evidence="1">
    <location>
        <begin position="236"/>
        <end position="254"/>
    </location>
</feature>
<sequence length="298" mass="32167">MGTTQSTQRRWGAKDVALIAATASVVPLWSHWLNEQHQVVQKAGEKETEPYPVGRTAEANVDGSPGNEKEWVLYKPTSAKNLAQGFGTTFAYLALLDALIARKAVDQNSRFFILHTLANIAITVASAPDAARSLLAPLDEPRGKMSILPVYLIAGLFFYHLSVFKDVPKDEWVHHILFGGGICGVGLANPASRIGNALAFFICGLPGGIDYGMLAAVKEGLLDSDREKTVNTKLNVWCRSPGLTMVAYAIYVAWRHTKPKPISGMPAALVAGLAFLNGQYYMQRVVANTAVKVGAPTC</sequence>
<name>A0A7S3FJB2_9EUKA</name>
<protein>
    <submittedName>
        <fullName evidence="2">Uncharacterized protein</fullName>
    </submittedName>
</protein>
<feature type="transmembrane region" description="Helical" evidence="1">
    <location>
        <begin position="143"/>
        <end position="161"/>
    </location>
</feature>
<feature type="transmembrane region" description="Helical" evidence="1">
    <location>
        <begin position="197"/>
        <end position="216"/>
    </location>
</feature>
<organism evidence="2">
    <name type="scientific">Haptolina ericina</name>
    <dbReference type="NCBI Taxonomy" id="156174"/>
    <lineage>
        <taxon>Eukaryota</taxon>
        <taxon>Haptista</taxon>
        <taxon>Haptophyta</taxon>
        <taxon>Prymnesiophyceae</taxon>
        <taxon>Prymnesiales</taxon>
        <taxon>Prymnesiaceae</taxon>
        <taxon>Haptolina</taxon>
    </lineage>
</organism>
<feature type="transmembrane region" description="Helical" evidence="1">
    <location>
        <begin position="173"/>
        <end position="191"/>
    </location>
</feature>
<keyword evidence="1" id="KW-1133">Transmembrane helix</keyword>
<dbReference type="EMBL" id="HBHX01068930">
    <property type="protein sequence ID" value="CAE0149809.1"/>
    <property type="molecule type" value="Transcribed_RNA"/>
</dbReference>
<keyword evidence="1" id="KW-0812">Transmembrane</keyword>
<keyword evidence="1" id="KW-0472">Membrane</keyword>
<proteinExistence type="predicted"/>
<accession>A0A7S3FJB2</accession>
<evidence type="ECO:0000256" key="1">
    <source>
        <dbReference type="SAM" id="Phobius"/>
    </source>
</evidence>
<reference evidence="2" key="1">
    <citation type="submission" date="2021-01" db="EMBL/GenBank/DDBJ databases">
        <authorList>
            <person name="Corre E."/>
            <person name="Pelletier E."/>
            <person name="Niang G."/>
            <person name="Scheremetjew M."/>
            <person name="Finn R."/>
            <person name="Kale V."/>
            <person name="Holt S."/>
            <person name="Cochrane G."/>
            <person name="Meng A."/>
            <person name="Brown T."/>
            <person name="Cohen L."/>
        </authorList>
    </citation>
    <scope>NUCLEOTIDE SEQUENCE</scope>
    <source>
        <strain evidence="2">CCMP281</strain>
    </source>
</reference>